<organism evidence="3 4">
    <name type="scientific">Brevundimonas mediterranea</name>
    <dbReference type="NCBI Taxonomy" id="74329"/>
    <lineage>
        <taxon>Bacteria</taxon>
        <taxon>Pseudomonadati</taxon>
        <taxon>Pseudomonadota</taxon>
        <taxon>Alphaproteobacteria</taxon>
        <taxon>Caulobacterales</taxon>
        <taxon>Caulobacteraceae</taxon>
        <taxon>Brevundimonas</taxon>
    </lineage>
</organism>
<name>A0A6G7EES9_9CAUL</name>
<keyword evidence="3" id="KW-0418">Kinase</keyword>
<dbReference type="SUPFAM" id="SSF53067">
    <property type="entry name" value="Actin-like ATPase domain"/>
    <property type="match status" value="1"/>
</dbReference>
<dbReference type="InterPro" id="IPR049874">
    <property type="entry name" value="ROK_cs"/>
</dbReference>
<dbReference type="Proteomes" id="UP000501325">
    <property type="component" value="Chromosome"/>
</dbReference>
<dbReference type="PROSITE" id="PS01125">
    <property type="entry name" value="ROK"/>
    <property type="match status" value="1"/>
</dbReference>
<comment type="similarity">
    <text evidence="1">Belongs to the ROK (NagC/XylR) family.</text>
</comment>
<evidence type="ECO:0000313" key="2">
    <source>
        <dbReference type="EMBL" id="QIH71960.1"/>
    </source>
</evidence>
<reference evidence="2 5" key="2">
    <citation type="submission" date="2020-01" db="EMBL/GenBank/DDBJ databases">
        <authorList>
            <person name="Wang S."/>
        </authorList>
    </citation>
    <scope>NUCLEOTIDE SEQUENCE [LARGE SCALE GENOMIC DNA]</scope>
    <source>
        <strain evidence="2 5">D151-2-6</strain>
    </source>
</reference>
<keyword evidence="4" id="KW-1185">Reference proteome</keyword>
<dbReference type="AlphaFoldDB" id="A0A6G7EES9"/>
<dbReference type="RefSeq" id="WP_008262501.1">
    <property type="nucleotide sequence ID" value="NZ_CP048751.1"/>
</dbReference>
<evidence type="ECO:0000313" key="5">
    <source>
        <dbReference type="Proteomes" id="UP000501325"/>
    </source>
</evidence>
<keyword evidence="3" id="KW-0808">Transferase</keyword>
<protein>
    <submittedName>
        <fullName evidence="3">Fructokinase</fullName>
    </submittedName>
    <submittedName>
        <fullName evidence="2">ROK family protein</fullName>
    </submittedName>
</protein>
<dbReference type="InterPro" id="IPR000600">
    <property type="entry name" value="ROK"/>
</dbReference>
<evidence type="ECO:0000313" key="4">
    <source>
        <dbReference type="Proteomes" id="UP000289220"/>
    </source>
</evidence>
<reference evidence="3 4" key="1">
    <citation type="submission" date="2018-11" db="EMBL/GenBank/DDBJ databases">
        <authorList>
            <person name="Peiro R."/>
            <person name="Begona"/>
            <person name="Cbmso G."/>
            <person name="Lopez M."/>
            <person name="Gonzalez S."/>
            <person name="Sacristan E."/>
            <person name="Castillo E."/>
        </authorList>
    </citation>
    <scope>NUCLEOTIDE SEQUENCE [LARGE SCALE GENOMIC DNA]</scope>
    <source>
        <strain evidence="3">Brev_genome</strain>
    </source>
</reference>
<sequence length="288" mass="29379">MSQPVFFAVETGGTKIVWRIVDAAGVVLDEGRFATGRPEAAVEALVAAAAERPVAGLGVASFGPLVVDPSSPQRGLMLATPKPGWTGFNLSRTLADRLGAPFAVDTDVNAAAVAEARLGAGRGARAVAYVTVGTGIGGGLCVDGQTLKGALHPEIGHLFVRRVEGDVQASACPFHADCVEGLAAGPAVQARLAGRRLEDADEVRAVVADYLGQLVAGLVFAWAPDRIVFGGGVMSTPGLIIEVEAAARRRVNGYGSAVVMGEGGYLVAAEREHAGLDGAMLMAQDLAA</sequence>
<dbReference type="InterPro" id="IPR043129">
    <property type="entry name" value="ATPase_NBD"/>
</dbReference>
<dbReference type="PANTHER" id="PTHR18964">
    <property type="entry name" value="ROK (REPRESSOR, ORF, KINASE) FAMILY"/>
    <property type="match status" value="1"/>
</dbReference>
<dbReference type="Gene3D" id="3.30.420.40">
    <property type="match status" value="2"/>
</dbReference>
<evidence type="ECO:0000256" key="1">
    <source>
        <dbReference type="ARBA" id="ARBA00006479"/>
    </source>
</evidence>
<evidence type="ECO:0000313" key="3">
    <source>
        <dbReference type="EMBL" id="VDC49736.1"/>
    </source>
</evidence>
<dbReference type="Proteomes" id="UP000289220">
    <property type="component" value="Unassembled WGS sequence"/>
</dbReference>
<dbReference type="Pfam" id="PF00480">
    <property type="entry name" value="ROK"/>
    <property type="match status" value="1"/>
</dbReference>
<accession>A0A6G7EES9</accession>
<dbReference type="KEGG" id="bmed:GYM46_02630"/>
<dbReference type="EMBL" id="CP048751">
    <property type="protein sequence ID" value="QIH71960.1"/>
    <property type="molecule type" value="Genomic_DNA"/>
</dbReference>
<dbReference type="EMBL" id="UXHF01000021">
    <property type="protein sequence ID" value="VDC49736.1"/>
    <property type="molecule type" value="Genomic_DNA"/>
</dbReference>
<dbReference type="PANTHER" id="PTHR18964:SF149">
    <property type="entry name" value="BIFUNCTIONAL UDP-N-ACETYLGLUCOSAMINE 2-EPIMERASE_N-ACETYLMANNOSAMINE KINASE"/>
    <property type="match status" value="1"/>
</dbReference>
<proteinExistence type="inferred from homology"/>
<dbReference type="GO" id="GO:0016301">
    <property type="term" value="F:kinase activity"/>
    <property type="evidence" value="ECO:0007669"/>
    <property type="project" value="UniProtKB-KW"/>
</dbReference>
<gene>
    <name evidence="3" type="primary">gmuE</name>
    <name evidence="3" type="ORF">BREV_BREV_01383</name>
    <name evidence="2" type="ORF">GYM46_02630</name>
</gene>